<evidence type="ECO:0000313" key="2">
    <source>
        <dbReference type="EMBL" id="PQP92185.1"/>
    </source>
</evidence>
<organism evidence="2 3">
    <name type="scientific">Prunus yedoensis var. nudiflora</name>
    <dbReference type="NCBI Taxonomy" id="2094558"/>
    <lineage>
        <taxon>Eukaryota</taxon>
        <taxon>Viridiplantae</taxon>
        <taxon>Streptophyta</taxon>
        <taxon>Embryophyta</taxon>
        <taxon>Tracheophyta</taxon>
        <taxon>Spermatophyta</taxon>
        <taxon>Magnoliopsida</taxon>
        <taxon>eudicotyledons</taxon>
        <taxon>Gunneridae</taxon>
        <taxon>Pentapetalae</taxon>
        <taxon>rosids</taxon>
        <taxon>fabids</taxon>
        <taxon>Rosales</taxon>
        <taxon>Rosaceae</taxon>
        <taxon>Amygdaloideae</taxon>
        <taxon>Amygdaleae</taxon>
        <taxon>Prunus</taxon>
    </lineage>
</organism>
<protein>
    <submittedName>
        <fullName evidence="2">Uncharacterized protein</fullName>
    </submittedName>
</protein>
<evidence type="ECO:0000256" key="1">
    <source>
        <dbReference type="SAM" id="MobiDB-lite"/>
    </source>
</evidence>
<gene>
    <name evidence="2" type="ORF">Pyn_15296</name>
</gene>
<reference evidence="2 3" key="1">
    <citation type="submission" date="2018-02" db="EMBL/GenBank/DDBJ databases">
        <title>Draft genome of wild Prunus yedoensis var. nudiflora.</title>
        <authorList>
            <person name="Baek S."/>
            <person name="Kim J.-H."/>
            <person name="Choi K."/>
            <person name="Kim G.-B."/>
            <person name="Cho A."/>
            <person name="Jang H."/>
            <person name="Shin C.-H."/>
            <person name="Yu H.-J."/>
            <person name="Mun J.-H."/>
        </authorList>
    </citation>
    <scope>NUCLEOTIDE SEQUENCE [LARGE SCALE GENOMIC DNA]</scope>
    <source>
        <strain evidence="3">cv. Jeju island</strain>
        <tissue evidence="2">Leaf</tissue>
    </source>
</reference>
<comment type="caution">
    <text evidence="2">The sequence shown here is derived from an EMBL/GenBank/DDBJ whole genome shotgun (WGS) entry which is preliminary data.</text>
</comment>
<dbReference type="EMBL" id="PJQY01002609">
    <property type="protein sequence ID" value="PQP92185.1"/>
    <property type="molecule type" value="Genomic_DNA"/>
</dbReference>
<dbReference type="AlphaFoldDB" id="A0A314XJQ7"/>
<name>A0A314XJQ7_PRUYE</name>
<accession>A0A314XJQ7</accession>
<feature type="region of interest" description="Disordered" evidence="1">
    <location>
        <begin position="1"/>
        <end position="23"/>
    </location>
</feature>
<keyword evidence="3" id="KW-1185">Reference proteome</keyword>
<evidence type="ECO:0000313" key="3">
    <source>
        <dbReference type="Proteomes" id="UP000250321"/>
    </source>
</evidence>
<dbReference type="Proteomes" id="UP000250321">
    <property type="component" value="Unassembled WGS sequence"/>
</dbReference>
<proteinExistence type="predicted"/>
<sequence>MSACLEECPDTTPPQAYTKESKSTGQVFSLKYLRRNKEKNPKANVRKTQNEFLTFATPFCLLALLPYIHPQTRPIAKQSSNPLDRGNK</sequence>